<protein>
    <recommendedName>
        <fullName evidence="2">Staphylococcal/Streptococcal toxin beta-grasp domain-containing protein</fullName>
    </recommendedName>
</protein>
<accession>A0A641A9R9</accession>
<evidence type="ECO:0000259" key="2">
    <source>
        <dbReference type="Pfam" id="PF02876"/>
    </source>
</evidence>
<dbReference type="InterPro" id="IPR006123">
    <property type="entry name" value="Toxin_b-grasp_Staph/Strep"/>
</dbReference>
<dbReference type="PRINTS" id="PR01898">
    <property type="entry name" value="SAGSUPRFAMLY"/>
</dbReference>
<dbReference type="InterPro" id="IPR013307">
    <property type="entry name" value="Superantigen_bac"/>
</dbReference>
<feature type="domain" description="Staphylococcal/Streptococcal toxin beta-grasp" evidence="2">
    <location>
        <begin position="1"/>
        <end position="99"/>
    </location>
</feature>
<organism evidence="3">
    <name type="scientific">Staphylococcus aureus</name>
    <dbReference type="NCBI Taxonomy" id="1280"/>
    <lineage>
        <taxon>Bacteria</taxon>
        <taxon>Bacillati</taxon>
        <taxon>Bacillota</taxon>
        <taxon>Bacilli</taxon>
        <taxon>Bacillales</taxon>
        <taxon>Staphylococcaceae</taxon>
        <taxon>Staphylococcus</taxon>
    </lineage>
</organism>
<dbReference type="EMBL" id="RAQZ01000002">
    <property type="protein sequence ID" value="KAA1273657.1"/>
    <property type="molecule type" value="Genomic_DNA"/>
</dbReference>
<name>A0A641A9R9_STAAU</name>
<dbReference type="GO" id="GO:0005576">
    <property type="term" value="C:extracellular region"/>
    <property type="evidence" value="ECO:0007669"/>
    <property type="project" value="InterPro"/>
</dbReference>
<dbReference type="AlphaFoldDB" id="A0A641A9R9"/>
<comment type="similarity">
    <text evidence="1">Belongs to the staphylococcal/streptococcal toxin family.</text>
</comment>
<dbReference type="SUPFAM" id="SSF54334">
    <property type="entry name" value="Superantigen toxins, C-terminal domain"/>
    <property type="match status" value="1"/>
</dbReference>
<evidence type="ECO:0000313" key="3">
    <source>
        <dbReference type="EMBL" id="KAA1273657.1"/>
    </source>
</evidence>
<reference evidence="3" key="1">
    <citation type="submission" date="2018-09" db="EMBL/GenBank/DDBJ databases">
        <title>The microbial basis of impaired wound healing: differential roles for pathogens, 'bystanders', and strain-level diversification in clinical outcomes.</title>
        <authorList>
            <person name="Kalan L.R."/>
            <person name="Meisel J.S."/>
            <person name="Loesche M.A."/>
            <person name="Horwinski J."/>
            <person name="Soaita I."/>
            <person name="Chen X."/>
            <person name="Gardner S.E."/>
            <person name="Grice E.A."/>
        </authorList>
    </citation>
    <scope>NUCLEOTIDE SEQUENCE</scope>
    <source>
        <strain evidence="3">LK35</strain>
    </source>
</reference>
<proteinExistence type="inferred from homology"/>
<sequence>MNVFKNGFQQKGFVITTAKIKPTAQELDLKTRNNIQNQYKMYDSETGDIQKGYIKFHSTKSSFYYDLFDFKVKKRVDFLKFYNDNELISTKKLHIDIYLFNK</sequence>
<dbReference type="InterPro" id="IPR016091">
    <property type="entry name" value="SuperAg_toxin_C"/>
</dbReference>
<comment type="caution">
    <text evidence="3">The sequence shown here is derived from an EMBL/GenBank/DDBJ whole genome shotgun (WGS) entry which is preliminary data.</text>
</comment>
<evidence type="ECO:0000256" key="1">
    <source>
        <dbReference type="ARBA" id="ARBA00008401"/>
    </source>
</evidence>
<gene>
    <name evidence="3" type="ORF">D7S40_05680</name>
</gene>
<dbReference type="Gene3D" id="3.10.20.120">
    <property type="match status" value="1"/>
</dbReference>
<dbReference type="RefSeq" id="WP_078055703.1">
    <property type="nucleotide sequence ID" value="NZ_AP015012.1"/>
</dbReference>
<dbReference type="Pfam" id="PF02876">
    <property type="entry name" value="Stap_Strp_tox_C"/>
    <property type="match status" value="1"/>
</dbReference>